<name>A0ABV6FTN3_9BACT</name>
<evidence type="ECO:0000256" key="2">
    <source>
        <dbReference type="ARBA" id="ARBA00023315"/>
    </source>
</evidence>
<dbReference type="PANTHER" id="PTHR43800">
    <property type="entry name" value="PEPTIDYL-LYSINE N-ACETYLTRANSFERASE YJAB"/>
    <property type="match status" value="1"/>
</dbReference>
<reference evidence="4 5" key="1">
    <citation type="submission" date="2024-09" db="EMBL/GenBank/DDBJ databases">
        <authorList>
            <person name="Sun Q."/>
            <person name="Mori K."/>
        </authorList>
    </citation>
    <scope>NUCLEOTIDE SEQUENCE [LARGE SCALE GENOMIC DNA]</scope>
    <source>
        <strain evidence="4 5">CCM 7650</strain>
    </source>
</reference>
<dbReference type="PROSITE" id="PS51186">
    <property type="entry name" value="GNAT"/>
    <property type="match status" value="1"/>
</dbReference>
<dbReference type="Gene3D" id="3.40.630.30">
    <property type="match status" value="1"/>
</dbReference>
<dbReference type="SUPFAM" id="SSF55729">
    <property type="entry name" value="Acyl-CoA N-acyltransferases (Nat)"/>
    <property type="match status" value="1"/>
</dbReference>
<dbReference type="InterPro" id="IPR016181">
    <property type="entry name" value="Acyl_CoA_acyltransferase"/>
</dbReference>
<sequence length="145" mass="16516">MIQHSNNPNDYPTLLAIWEASVRATHDFLTEEKINEIKQIMQEGKIFSTVDIYFFQVDESTKVGFIGLSKDKIEMLFILPSFRGKGVGAALTKFAVSQKDIRKVDVNEQNKQAVGFYKKMGFNVVKRNPLDSQGNPFPILEMEII</sequence>
<feature type="domain" description="N-acetyltransferase" evidence="3">
    <location>
        <begin position="1"/>
        <end position="145"/>
    </location>
</feature>
<keyword evidence="2 4" id="KW-0012">Acyltransferase</keyword>
<accession>A0ABV6FTN3</accession>
<dbReference type="EC" id="2.3.1.-" evidence="4"/>
<evidence type="ECO:0000313" key="4">
    <source>
        <dbReference type="EMBL" id="MFC0263219.1"/>
    </source>
</evidence>
<dbReference type="Proteomes" id="UP001589797">
    <property type="component" value="Unassembled WGS sequence"/>
</dbReference>
<keyword evidence="1 4" id="KW-0808">Transferase</keyword>
<proteinExistence type="predicted"/>
<dbReference type="InterPro" id="IPR000182">
    <property type="entry name" value="GNAT_dom"/>
</dbReference>
<dbReference type="GO" id="GO:0016746">
    <property type="term" value="F:acyltransferase activity"/>
    <property type="evidence" value="ECO:0007669"/>
    <property type="project" value="UniProtKB-KW"/>
</dbReference>
<dbReference type="PANTHER" id="PTHR43800:SF1">
    <property type="entry name" value="PEPTIDYL-LYSINE N-ACETYLTRANSFERASE YJAB"/>
    <property type="match status" value="1"/>
</dbReference>
<evidence type="ECO:0000313" key="5">
    <source>
        <dbReference type="Proteomes" id="UP001589797"/>
    </source>
</evidence>
<dbReference type="EMBL" id="JBHLWI010000029">
    <property type="protein sequence ID" value="MFC0263219.1"/>
    <property type="molecule type" value="Genomic_DNA"/>
</dbReference>
<dbReference type="CDD" id="cd04301">
    <property type="entry name" value="NAT_SF"/>
    <property type="match status" value="1"/>
</dbReference>
<evidence type="ECO:0000259" key="3">
    <source>
        <dbReference type="PROSITE" id="PS51186"/>
    </source>
</evidence>
<dbReference type="Pfam" id="PF13673">
    <property type="entry name" value="Acetyltransf_10"/>
    <property type="match status" value="1"/>
</dbReference>
<dbReference type="RefSeq" id="WP_382387691.1">
    <property type="nucleotide sequence ID" value="NZ_JBHLWI010000029.1"/>
</dbReference>
<gene>
    <name evidence="4" type="ORF">ACFFIP_11035</name>
</gene>
<evidence type="ECO:0000256" key="1">
    <source>
        <dbReference type="ARBA" id="ARBA00022679"/>
    </source>
</evidence>
<comment type="caution">
    <text evidence="4">The sequence shown here is derived from an EMBL/GenBank/DDBJ whole genome shotgun (WGS) entry which is preliminary data.</text>
</comment>
<organism evidence="4 5">
    <name type="scientific">Fontibacter flavus</name>
    <dbReference type="NCBI Taxonomy" id="654838"/>
    <lineage>
        <taxon>Bacteria</taxon>
        <taxon>Pseudomonadati</taxon>
        <taxon>Bacteroidota</taxon>
        <taxon>Cytophagia</taxon>
        <taxon>Cytophagales</taxon>
        <taxon>Cyclobacteriaceae</taxon>
        <taxon>Fontibacter</taxon>
    </lineage>
</organism>
<protein>
    <submittedName>
        <fullName evidence="4">GNAT family N-acetyltransferase</fullName>
        <ecNumber evidence="4">2.3.1.-</ecNumber>
    </submittedName>
</protein>
<keyword evidence="5" id="KW-1185">Reference proteome</keyword>